<feature type="domain" description="Molybdopterin-guanine dinucleotide biosynthesis protein B (MobB)" evidence="1">
    <location>
        <begin position="4"/>
        <end position="135"/>
    </location>
</feature>
<dbReference type="GeneID" id="78397038"/>
<organism evidence="2 3">
    <name type="scientific">Phaeobacter italicus</name>
    <dbReference type="NCBI Taxonomy" id="481446"/>
    <lineage>
        <taxon>Bacteria</taxon>
        <taxon>Pseudomonadati</taxon>
        <taxon>Pseudomonadota</taxon>
        <taxon>Alphaproteobacteria</taxon>
        <taxon>Rhodobacterales</taxon>
        <taxon>Roseobacteraceae</taxon>
        <taxon>Phaeobacter</taxon>
    </lineage>
</organism>
<dbReference type="InterPro" id="IPR027417">
    <property type="entry name" value="P-loop_NTPase"/>
</dbReference>
<evidence type="ECO:0000259" key="1">
    <source>
        <dbReference type="Pfam" id="PF03205"/>
    </source>
</evidence>
<dbReference type="GO" id="GO:0005525">
    <property type="term" value="F:GTP binding"/>
    <property type="evidence" value="ECO:0007669"/>
    <property type="project" value="InterPro"/>
</dbReference>
<dbReference type="GO" id="GO:0006777">
    <property type="term" value="P:Mo-molybdopterin cofactor biosynthetic process"/>
    <property type="evidence" value="ECO:0007669"/>
    <property type="project" value="InterPro"/>
</dbReference>
<keyword evidence="3" id="KW-1185">Reference proteome</keyword>
<dbReference type="PANTHER" id="PTHR40072">
    <property type="entry name" value="MOLYBDOPTERIN-GUANINE DINUCLEOTIDE BIOSYNTHESIS ADAPTER PROTEIN-RELATED"/>
    <property type="match status" value="1"/>
</dbReference>
<dbReference type="RefSeq" id="WP_050672800.1">
    <property type="nucleotide sequence ID" value="NZ_CVRL01000013.1"/>
</dbReference>
<sequence length="163" mass="17887">MKIYGVTGWKNCGKTGLMERLVAEFCERGLSVSTLKHAHHSTDVDHPGTDSFRHRTAGASEVILASPNRVAIMQELRGAPEPSFEALLARLRPVDLVLVEGFKREAHPKIEAHRQEAGQPLIAPKDTSIRAVASDSPLELDRPVFDLDDTAAIADFIAQELEL</sequence>
<dbReference type="InterPro" id="IPR052539">
    <property type="entry name" value="MGD_biosynthesis_adapter"/>
</dbReference>
<dbReference type="AlphaFoldDB" id="A0A0H5CZE1"/>
<dbReference type="Pfam" id="PF03205">
    <property type="entry name" value="MobB"/>
    <property type="match status" value="1"/>
</dbReference>
<gene>
    <name evidence="2" type="primary">mobB</name>
    <name evidence="2" type="ORF">NIT7321_01033</name>
</gene>
<dbReference type="STRING" id="481446.NIT7645_02386"/>
<dbReference type="EMBL" id="CVRL01000013">
    <property type="protein sequence ID" value="CRL10189.1"/>
    <property type="molecule type" value="Genomic_DNA"/>
</dbReference>
<evidence type="ECO:0000313" key="3">
    <source>
        <dbReference type="Proteomes" id="UP000043764"/>
    </source>
</evidence>
<protein>
    <submittedName>
        <fullName evidence="2">Molybdenum cofactor biosynthesis adapter protein</fullName>
    </submittedName>
</protein>
<dbReference type="NCBIfam" id="TIGR00176">
    <property type="entry name" value="mobB"/>
    <property type="match status" value="1"/>
</dbReference>
<dbReference type="InterPro" id="IPR004435">
    <property type="entry name" value="MobB_dom"/>
</dbReference>
<proteinExistence type="predicted"/>
<name>A0A0H5CZE1_9RHOB</name>
<evidence type="ECO:0000313" key="2">
    <source>
        <dbReference type="EMBL" id="CRL10189.1"/>
    </source>
</evidence>
<dbReference type="Proteomes" id="UP000043764">
    <property type="component" value="Unassembled WGS sequence"/>
</dbReference>
<dbReference type="SUPFAM" id="SSF52540">
    <property type="entry name" value="P-loop containing nucleoside triphosphate hydrolases"/>
    <property type="match status" value="1"/>
</dbReference>
<dbReference type="Gene3D" id="3.40.50.300">
    <property type="entry name" value="P-loop containing nucleotide triphosphate hydrolases"/>
    <property type="match status" value="1"/>
</dbReference>
<reference evidence="3" key="1">
    <citation type="submission" date="2015-05" db="EMBL/GenBank/DDBJ databases">
        <authorList>
            <person name="Rodrigo-Torres Lidia"/>
            <person name="Arahal R.David."/>
        </authorList>
    </citation>
    <scope>NUCLEOTIDE SEQUENCE [LARGE SCALE GENOMIC DNA]</scope>
    <source>
        <strain evidence="3">CECT 7321</strain>
    </source>
</reference>
<dbReference type="CDD" id="cd03116">
    <property type="entry name" value="MobB"/>
    <property type="match status" value="1"/>
</dbReference>
<dbReference type="PANTHER" id="PTHR40072:SF1">
    <property type="entry name" value="MOLYBDOPTERIN-GUANINE DINUCLEOTIDE BIOSYNTHESIS ADAPTER PROTEIN"/>
    <property type="match status" value="1"/>
</dbReference>
<accession>A0A0H5CZE1</accession>